<dbReference type="SUPFAM" id="SSF49879">
    <property type="entry name" value="SMAD/FHA domain"/>
    <property type="match status" value="1"/>
</dbReference>
<protein>
    <submittedName>
        <fullName evidence="3">Uncharacterized protein LOC116295177</fullName>
    </submittedName>
</protein>
<keyword evidence="2" id="KW-1185">Reference proteome</keyword>
<dbReference type="Proteomes" id="UP000515163">
    <property type="component" value="Unplaced"/>
</dbReference>
<dbReference type="KEGG" id="aten:116295177"/>
<feature type="region of interest" description="Disordered" evidence="1">
    <location>
        <begin position="267"/>
        <end position="319"/>
    </location>
</feature>
<reference evidence="3" key="1">
    <citation type="submission" date="2025-08" db="UniProtKB">
        <authorList>
            <consortium name="RefSeq"/>
        </authorList>
    </citation>
    <scope>IDENTIFICATION</scope>
    <source>
        <tissue evidence="3">Tentacle</tissue>
    </source>
</reference>
<organism evidence="2 3">
    <name type="scientific">Actinia tenebrosa</name>
    <name type="common">Australian red waratah sea anemone</name>
    <dbReference type="NCBI Taxonomy" id="6105"/>
    <lineage>
        <taxon>Eukaryota</taxon>
        <taxon>Metazoa</taxon>
        <taxon>Cnidaria</taxon>
        <taxon>Anthozoa</taxon>
        <taxon>Hexacorallia</taxon>
        <taxon>Actiniaria</taxon>
        <taxon>Actiniidae</taxon>
        <taxon>Actinia</taxon>
    </lineage>
</organism>
<dbReference type="OrthoDB" id="5958592at2759"/>
<dbReference type="RefSeq" id="XP_031558791.1">
    <property type="nucleotide sequence ID" value="XM_031702931.1"/>
</dbReference>
<sequence length="319" mass="35444">MSNTVDRKAETKEPEEDEDDEVDRVGPTEEPEVDRDASTQEPPGRTRLILHVHPSQISLLKGIPNKPKEYPLGQSIIFGRGENVNIFLNDHFASKRHLELTYELHQGAPQGLFKAKVIGRQSTVNDILKTTGDELYLRPNDVIKMGQLRFTTEIINGNDHSSYILEFKKGSRGPNPDQGLQHPPCLPHQPPYQIPQYPPQIHPYNSPGQMHQPFVQPPLSGYPGLAAMPVTVAAYPASFPNIAMQPISPGSGPSTFPVVQQHSPIYGQVGTRREDFQSGGRSASENDDRLNPRLSVEETQPSKMESLGDSFEDTNPPKH</sequence>
<evidence type="ECO:0000256" key="1">
    <source>
        <dbReference type="SAM" id="MobiDB-lite"/>
    </source>
</evidence>
<dbReference type="GeneID" id="116295177"/>
<name>A0A6P8HTN4_ACTTE</name>
<evidence type="ECO:0000313" key="2">
    <source>
        <dbReference type="Proteomes" id="UP000515163"/>
    </source>
</evidence>
<feature type="compositionally biased region" description="Basic and acidic residues" evidence="1">
    <location>
        <begin position="1"/>
        <end position="12"/>
    </location>
</feature>
<evidence type="ECO:0000313" key="3">
    <source>
        <dbReference type="RefSeq" id="XP_031558791.1"/>
    </source>
</evidence>
<dbReference type="AlphaFoldDB" id="A0A6P8HTN4"/>
<gene>
    <name evidence="3" type="primary">LOC116295177</name>
</gene>
<dbReference type="InParanoid" id="A0A6P8HTN4"/>
<accession>A0A6P8HTN4</accession>
<dbReference type="Gene3D" id="2.60.200.20">
    <property type="match status" value="1"/>
</dbReference>
<dbReference type="InterPro" id="IPR008984">
    <property type="entry name" value="SMAD_FHA_dom_sf"/>
</dbReference>
<proteinExistence type="predicted"/>
<feature type="region of interest" description="Disordered" evidence="1">
    <location>
        <begin position="1"/>
        <end position="45"/>
    </location>
</feature>
<feature type="compositionally biased region" description="Acidic residues" evidence="1">
    <location>
        <begin position="13"/>
        <end position="22"/>
    </location>
</feature>